<sequence length="146" mass="14861">MTNGVDRIWEHRTASMIGLVGLVMGLTGCSADSGDPPSARRSATAPQTTSPAAPTTTPESVTAEPVCLDAMQAAAAEPDPAAADPLIVATLSACSTAAAWLDALRAHPAAMGLSDQAEIGRLELRASCYGNEATPVCADAQKKGWL</sequence>
<dbReference type="AlphaFoldDB" id="A0A7W9GNQ9"/>
<evidence type="ECO:0000313" key="2">
    <source>
        <dbReference type="EMBL" id="MBB5787232.1"/>
    </source>
</evidence>
<dbReference type="EMBL" id="JACHMM010000001">
    <property type="protein sequence ID" value="MBB5787232.1"/>
    <property type="molecule type" value="Genomic_DNA"/>
</dbReference>
<evidence type="ECO:0000256" key="1">
    <source>
        <dbReference type="SAM" id="MobiDB-lite"/>
    </source>
</evidence>
<evidence type="ECO:0008006" key="4">
    <source>
        <dbReference type="Google" id="ProtNLM"/>
    </source>
</evidence>
<keyword evidence="3" id="KW-1185">Reference proteome</keyword>
<dbReference type="RefSeq" id="WP_184821155.1">
    <property type="nucleotide sequence ID" value="NZ_JACHMM010000001.1"/>
</dbReference>
<feature type="region of interest" description="Disordered" evidence="1">
    <location>
        <begin position="30"/>
        <end position="64"/>
    </location>
</feature>
<proteinExistence type="predicted"/>
<comment type="caution">
    <text evidence="2">The sequence shown here is derived from an EMBL/GenBank/DDBJ whole genome shotgun (WGS) entry which is preliminary data.</text>
</comment>
<dbReference type="Proteomes" id="UP000542813">
    <property type="component" value="Unassembled WGS sequence"/>
</dbReference>
<accession>A0A7W9GNQ9</accession>
<protein>
    <recommendedName>
        <fullName evidence="4">Lipoprotein</fullName>
    </recommendedName>
</protein>
<gene>
    <name evidence="2" type="ORF">HD601_001807</name>
</gene>
<reference evidence="2 3" key="1">
    <citation type="submission" date="2020-08" db="EMBL/GenBank/DDBJ databases">
        <title>Sequencing the genomes of 1000 actinobacteria strains.</title>
        <authorList>
            <person name="Klenk H.-P."/>
        </authorList>
    </citation>
    <scope>NUCLEOTIDE SEQUENCE [LARGE SCALE GENOMIC DNA]</scope>
    <source>
        <strain evidence="2 3">DSM 102122</strain>
    </source>
</reference>
<name>A0A7W9GNQ9_9ACTN</name>
<dbReference type="PROSITE" id="PS51257">
    <property type="entry name" value="PROKAR_LIPOPROTEIN"/>
    <property type="match status" value="1"/>
</dbReference>
<evidence type="ECO:0000313" key="3">
    <source>
        <dbReference type="Proteomes" id="UP000542813"/>
    </source>
</evidence>
<organism evidence="2 3">
    <name type="scientific">Jiangella mangrovi</name>
    <dbReference type="NCBI Taxonomy" id="1524084"/>
    <lineage>
        <taxon>Bacteria</taxon>
        <taxon>Bacillati</taxon>
        <taxon>Actinomycetota</taxon>
        <taxon>Actinomycetes</taxon>
        <taxon>Jiangellales</taxon>
        <taxon>Jiangellaceae</taxon>
        <taxon>Jiangella</taxon>
    </lineage>
</organism>
<feature type="compositionally biased region" description="Low complexity" evidence="1">
    <location>
        <begin position="43"/>
        <end position="64"/>
    </location>
</feature>